<evidence type="ECO:0000256" key="2">
    <source>
        <dbReference type="ARBA" id="ARBA00022692"/>
    </source>
</evidence>
<protein>
    <recommendedName>
        <fullName evidence="5">Small-conductance mechanosensitive channel</fullName>
    </recommendedName>
</protein>
<dbReference type="GO" id="GO:0008381">
    <property type="term" value="F:mechanosensitive monoatomic ion channel activity"/>
    <property type="evidence" value="ECO:0007669"/>
    <property type="project" value="InterPro"/>
</dbReference>
<dbReference type="STRING" id="355243.SAMN03080615_00225"/>
<dbReference type="EMBL" id="FOGB01000001">
    <property type="protein sequence ID" value="SEQ05968.1"/>
    <property type="molecule type" value="Genomic_DNA"/>
</dbReference>
<dbReference type="PANTHER" id="PTHR30221">
    <property type="entry name" value="SMALL-CONDUCTANCE MECHANOSENSITIVE CHANNEL"/>
    <property type="match status" value="1"/>
</dbReference>
<proteinExistence type="inferred from homology"/>
<keyword evidence="5" id="KW-1003">Cell membrane</keyword>
<dbReference type="InterPro" id="IPR045275">
    <property type="entry name" value="MscS_archaea/bacteria_type"/>
</dbReference>
<keyword evidence="5" id="KW-0813">Transport</keyword>
<dbReference type="InterPro" id="IPR023408">
    <property type="entry name" value="MscS_beta-dom_sf"/>
</dbReference>
<evidence type="ECO:0000256" key="6">
    <source>
        <dbReference type="SAM" id="MobiDB-lite"/>
    </source>
</evidence>
<feature type="domain" description="Mechanosensitive ion channel MscS" evidence="7">
    <location>
        <begin position="89"/>
        <end position="153"/>
    </location>
</feature>
<keyword evidence="3 5" id="KW-1133">Transmembrane helix</keyword>
<keyword evidence="5" id="KW-0406">Ion transport</keyword>
<dbReference type="Gene3D" id="2.30.30.60">
    <property type="match status" value="1"/>
</dbReference>
<dbReference type="AlphaFoldDB" id="A0A1H9CZM2"/>
<comment type="similarity">
    <text evidence="5">Belongs to the MscS (TC 1.A.23) family.</text>
</comment>
<keyword evidence="2 5" id="KW-0812">Transmembrane</keyword>
<evidence type="ECO:0000256" key="4">
    <source>
        <dbReference type="ARBA" id="ARBA00023136"/>
    </source>
</evidence>
<accession>A0A1H9CZM2</accession>
<evidence type="ECO:0000313" key="9">
    <source>
        <dbReference type="Proteomes" id="UP000198749"/>
    </source>
</evidence>
<feature type="transmembrane region" description="Helical" evidence="5">
    <location>
        <begin position="40"/>
        <end position="63"/>
    </location>
</feature>
<evidence type="ECO:0000256" key="3">
    <source>
        <dbReference type="ARBA" id="ARBA00022989"/>
    </source>
</evidence>
<gene>
    <name evidence="8" type="ORF">SAMN03080615_00225</name>
</gene>
<keyword evidence="9" id="KW-1185">Reference proteome</keyword>
<keyword evidence="5" id="KW-0997">Cell inner membrane</keyword>
<feature type="compositionally biased region" description="Polar residues" evidence="6">
    <location>
        <begin position="161"/>
        <end position="170"/>
    </location>
</feature>
<dbReference type="Proteomes" id="UP000198749">
    <property type="component" value="Unassembled WGS sequence"/>
</dbReference>
<evidence type="ECO:0000256" key="1">
    <source>
        <dbReference type="ARBA" id="ARBA00004370"/>
    </source>
</evidence>
<dbReference type="PANTHER" id="PTHR30221:SF8">
    <property type="entry name" value="SMALL-CONDUCTANCE MECHANOSENSITIVE CHANNEL"/>
    <property type="match status" value="1"/>
</dbReference>
<dbReference type="InterPro" id="IPR006685">
    <property type="entry name" value="MscS_channel_2nd"/>
</dbReference>
<feature type="region of interest" description="Disordered" evidence="6">
    <location>
        <begin position="160"/>
        <end position="184"/>
    </location>
</feature>
<evidence type="ECO:0000313" key="8">
    <source>
        <dbReference type="EMBL" id="SEQ05968.1"/>
    </source>
</evidence>
<dbReference type="OrthoDB" id="5705501at2"/>
<keyword evidence="5" id="KW-0407">Ion channel</keyword>
<dbReference type="Gene3D" id="1.10.287.1260">
    <property type="match status" value="1"/>
</dbReference>
<keyword evidence="4 5" id="KW-0472">Membrane</keyword>
<dbReference type="Pfam" id="PF00924">
    <property type="entry name" value="MS_channel_2nd"/>
    <property type="match status" value="1"/>
</dbReference>
<comment type="function">
    <text evidence="5">Mechanosensitive channel that participates in the regulation of osmotic pressure changes within the cell, opening in response to stretch forces in the membrane lipid bilayer, without the need for other proteins. Contributes to normal resistance to hypoosmotic shock. Forms an ion channel of 1.0 nanosiemens conductance with a slight preference for anions.</text>
</comment>
<comment type="subcellular location">
    <subcellularLocation>
        <location evidence="5">Cell inner membrane</location>
        <topology evidence="5">Multi-pass membrane protein</topology>
    </subcellularLocation>
    <subcellularLocation>
        <location evidence="1">Membrane</location>
    </subcellularLocation>
</comment>
<organism evidence="8 9">
    <name type="scientific">Amphritea atlantica</name>
    <dbReference type="NCBI Taxonomy" id="355243"/>
    <lineage>
        <taxon>Bacteria</taxon>
        <taxon>Pseudomonadati</taxon>
        <taxon>Pseudomonadota</taxon>
        <taxon>Gammaproteobacteria</taxon>
        <taxon>Oceanospirillales</taxon>
        <taxon>Oceanospirillaceae</taxon>
        <taxon>Amphritea</taxon>
    </lineage>
</organism>
<comment type="caution">
    <text evidence="5">Lacks conserved residue(s) required for the propagation of feature annotation.</text>
</comment>
<reference evidence="9" key="1">
    <citation type="submission" date="2016-10" db="EMBL/GenBank/DDBJ databases">
        <authorList>
            <person name="Varghese N."/>
            <person name="Submissions S."/>
        </authorList>
    </citation>
    <scope>NUCLEOTIDE SEQUENCE [LARGE SCALE GENOMIC DNA]</scope>
    <source>
        <strain evidence="9">DSM 18887</strain>
    </source>
</reference>
<evidence type="ECO:0000256" key="5">
    <source>
        <dbReference type="RuleBase" id="RU369025"/>
    </source>
</evidence>
<dbReference type="GO" id="GO:0005886">
    <property type="term" value="C:plasma membrane"/>
    <property type="evidence" value="ECO:0007669"/>
    <property type="project" value="UniProtKB-SubCell"/>
</dbReference>
<name>A0A1H9CZM2_9GAMM</name>
<dbReference type="RefSeq" id="WP_091352808.1">
    <property type="nucleotide sequence ID" value="NZ_AP025284.1"/>
</dbReference>
<evidence type="ECO:0000259" key="7">
    <source>
        <dbReference type="Pfam" id="PF00924"/>
    </source>
</evidence>
<dbReference type="InterPro" id="IPR010920">
    <property type="entry name" value="LSM_dom_sf"/>
</dbReference>
<comment type="subunit">
    <text evidence="5">Homoheptamer.</text>
</comment>
<dbReference type="SUPFAM" id="SSF50182">
    <property type="entry name" value="Sm-like ribonucleoproteins"/>
    <property type="match status" value="1"/>
</dbReference>
<sequence>MKYLIVIVLIATYAIAIRFINRNINRLGKLKDTDPYRIKYIAKTLNIALTLLFLTLLTLLLGIHYSQLSVFLSSVFAVIGVAMFAQWSILSNITASLIIFFGFPYRVGDFIKIVDKDENISGIVDEITLFHVIIRRQGEIITYPNTLILQKPVIKLDGDTPSDTTISTQEKPAAEAAEKTQANG</sequence>